<dbReference type="PROSITE" id="PS51257">
    <property type="entry name" value="PROKAR_LIPOPROTEIN"/>
    <property type="match status" value="1"/>
</dbReference>
<sequence>MRKHVVPVILAAAMLSACSSIISKSDYAVAINSNPDGADFVVTNRSGMKVHSGMTPASVTLKSSAGYFKGETYTIVLNKEGFTPKTFTLTSSVDGWYWGNIIFGGVLGMLIVDPATGAMFNLPDRVDIAIDQKTASTGPAQDLTLATIDTLTDEQRARLVPIE</sequence>
<dbReference type="Proteomes" id="UP000765845">
    <property type="component" value="Unassembled WGS sequence"/>
</dbReference>
<keyword evidence="1" id="KW-0732">Signal</keyword>
<dbReference type="RefSeq" id="WP_168449024.1">
    <property type="nucleotide sequence ID" value="NZ_JAAWWK010000001.1"/>
</dbReference>
<dbReference type="EMBL" id="JAAWWK010000001">
    <property type="protein sequence ID" value="NKI16507.1"/>
    <property type="molecule type" value="Genomic_DNA"/>
</dbReference>
<evidence type="ECO:0000313" key="3">
    <source>
        <dbReference type="Proteomes" id="UP000765845"/>
    </source>
</evidence>
<evidence type="ECO:0008006" key="4">
    <source>
        <dbReference type="Google" id="ProtNLM"/>
    </source>
</evidence>
<keyword evidence="3" id="KW-1185">Reference proteome</keyword>
<gene>
    <name evidence="2" type="ORF">HCU74_03630</name>
</gene>
<evidence type="ECO:0000313" key="2">
    <source>
        <dbReference type="EMBL" id="NKI16507.1"/>
    </source>
</evidence>
<feature type="signal peptide" evidence="1">
    <location>
        <begin position="1"/>
        <end position="19"/>
    </location>
</feature>
<name>A0ABX1GDD7_9GAMM</name>
<comment type="caution">
    <text evidence="2">The sequence shown here is derived from an EMBL/GenBank/DDBJ whole genome shotgun (WGS) entry which is preliminary data.</text>
</comment>
<proteinExistence type="predicted"/>
<reference evidence="2 3" key="1">
    <citation type="submission" date="2020-04" db="EMBL/GenBank/DDBJ databases">
        <authorList>
            <person name="Yoon J."/>
        </authorList>
    </citation>
    <scope>NUCLEOTIDE SEQUENCE [LARGE SCALE GENOMIC DNA]</scope>
    <source>
        <strain evidence="2 3">KMU-166</strain>
    </source>
</reference>
<feature type="chain" id="PRO_5045067322" description="PEGA domain-containing protein" evidence="1">
    <location>
        <begin position="20"/>
        <end position="163"/>
    </location>
</feature>
<evidence type="ECO:0000256" key="1">
    <source>
        <dbReference type="SAM" id="SignalP"/>
    </source>
</evidence>
<organism evidence="2 3">
    <name type="scientific">Spongiibacter thalassae</name>
    <dbReference type="NCBI Taxonomy" id="2721624"/>
    <lineage>
        <taxon>Bacteria</taxon>
        <taxon>Pseudomonadati</taxon>
        <taxon>Pseudomonadota</taxon>
        <taxon>Gammaproteobacteria</taxon>
        <taxon>Cellvibrionales</taxon>
        <taxon>Spongiibacteraceae</taxon>
        <taxon>Spongiibacter</taxon>
    </lineage>
</organism>
<accession>A0ABX1GDD7</accession>
<protein>
    <recommendedName>
        <fullName evidence="4">PEGA domain-containing protein</fullName>
    </recommendedName>
</protein>